<accession>A0A418X8S2</accession>
<dbReference type="AlphaFoldDB" id="A0A418X8S2"/>
<evidence type="ECO:0000313" key="2">
    <source>
        <dbReference type="Proteomes" id="UP000284021"/>
    </source>
</evidence>
<reference evidence="1 2" key="1">
    <citation type="submission" date="2018-09" db="EMBL/GenBank/DDBJ databases">
        <authorList>
            <person name="Zhu H."/>
        </authorList>
    </citation>
    <scope>NUCLEOTIDE SEQUENCE [LARGE SCALE GENOMIC DNA]</scope>
    <source>
        <strain evidence="1 2">K1S02-6</strain>
    </source>
</reference>
<dbReference type="NCBIfam" id="NF041282">
    <property type="entry name" value="TnpC_regulator"/>
    <property type="match status" value="1"/>
</dbReference>
<sequence length="121" mass="13039">MMHIPPASFRVTPYGEVDAQALKALREHYDTASLLGMVDALDKCLARVGGIDRLRDELIRLHAMAHTAINGAPLSVLPETTGSIWENADAILMDLEALNDWIIAVRDTVSPLAGLSPGHDG</sequence>
<gene>
    <name evidence="1" type="ORF">D3879_23780</name>
</gene>
<dbReference type="EMBL" id="QYUR01000008">
    <property type="protein sequence ID" value="RJG08874.1"/>
    <property type="molecule type" value="Genomic_DNA"/>
</dbReference>
<name>A0A418X8S2_9PSED</name>
<dbReference type="OrthoDB" id="582700at2"/>
<evidence type="ECO:0000313" key="1">
    <source>
        <dbReference type="EMBL" id="RJG08874.1"/>
    </source>
</evidence>
<dbReference type="Proteomes" id="UP000284021">
    <property type="component" value="Unassembled WGS sequence"/>
</dbReference>
<dbReference type="InterPro" id="IPR049837">
    <property type="entry name" value="TnpC_reg-like"/>
</dbReference>
<keyword evidence="2" id="KW-1185">Reference proteome</keyword>
<organism evidence="1 2">
    <name type="scientific">Pseudomonas cavernicola</name>
    <dbReference type="NCBI Taxonomy" id="2320866"/>
    <lineage>
        <taxon>Bacteria</taxon>
        <taxon>Pseudomonadati</taxon>
        <taxon>Pseudomonadota</taxon>
        <taxon>Gammaproteobacteria</taxon>
        <taxon>Pseudomonadales</taxon>
        <taxon>Pseudomonadaceae</taxon>
        <taxon>Pseudomonas</taxon>
    </lineage>
</organism>
<proteinExistence type="predicted"/>
<comment type="caution">
    <text evidence="1">The sequence shown here is derived from an EMBL/GenBank/DDBJ whole genome shotgun (WGS) entry which is preliminary data.</text>
</comment>
<protein>
    <submittedName>
        <fullName evidence="1">Transposase</fullName>
    </submittedName>
</protein>